<evidence type="ECO:0000256" key="6">
    <source>
        <dbReference type="SAM" id="Phobius"/>
    </source>
</evidence>
<feature type="transmembrane region" description="Helical" evidence="6">
    <location>
        <begin position="189"/>
        <end position="216"/>
    </location>
</feature>
<feature type="domain" description="ABC3 transporter permease C-terminal" evidence="7">
    <location>
        <begin position="196"/>
        <end position="309"/>
    </location>
</feature>
<comment type="subcellular location">
    <subcellularLocation>
        <location evidence="1">Cell membrane</location>
        <topology evidence="1">Multi-pass membrane protein</topology>
    </subcellularLocation>
</comment>
<evidence type="ECO:0000256" key="3">
    <source>
        <dbReference type="ARBA" id="ARBA00022692"/>
    </source>
</evidence>
<dbReference type="Proteomes" id="UP000655287">
    <property type="component" value="Unassembled WGS sequence"/>
</dbReference>
<dbReference type="GO" id="GO:0005886">
    <property type="term" value="C:plasma membrane"/>
    <property type="evidence" value="ECO:0007669"/>
    <property type="project" value="UniProtKB-SubCell"/>
</dbReference>
<evidence type="ECO:0000313" key="8">
    <source>
        <dbReference type="EMBL" id="GII79049.1"/>
    </source>
</evidence>
<feature type="transmembrane region" description="Helical" evidence="6">
    <location>
        <begin position="352"/>
        <end position="375"/>
    </location>
</feature>
<evidence type="ECO:0000256" key="5">
    <source>
        <dbReference type="ARBA" id="ARBA00023136"/>
    </source>
</evidence>
<keyword evidence="3 6" id="KW-0812">Transmembrane</keyword>
<dbReference type="InterPro" id="IPR003838">
    <property type="entry name" value="ABC3_permease_C"/>
</dbReference>
<evidence type="ECO:0000256" key="4">
    <source>
        <dbReference type="ARBA" id="ARBA00022989"/>
    </source>
</evidence>
<gene>
    <name evidence="8" type="ORF">Sru01_40310</name>
</gene>
<keyword evidence="9" id="KW-1185">Reference proteome</keyword>
<feature type="transmembrane region" description="Helical" evidence="6">
    <location>
        <begin position="402"/>
        <end position="423"/>
    </location>
</feature>
<feature type="transmembrane region" description="Helical" evidence="6">
    <location>
        <begin position="527"/>
        <end position="550"/>
    </location>
</feature>
<feature type="transmembrane region" description="Helical" evidence="6">
    <location>
        <begin position="20"/>
        <end position="47"/>
    </location>
</feature>
<protein>
    <recommendedName>
        <fullName evidence="7">ABC3 transporter permease C-terminal domain-containing protein</fullName>
    </recommendedName>
</protein>
<evidence type="ECO:0000256" key="2">
    <source>
        <dbReference type="ARBA" id="ARBA00022475"/>
    </source>
</evidence>
<sequence>MKSLIALTWRLLRCGGRRGLLGSSLTFAAVAVSTALLLFAIAINFAFAGRADRTAWRTPVAATGTVRAVEAVRIGFAGDRPLTVVHLAVTEPRGLAAPAGLTRLPGPGETLLSPALAADPALRGRVPGRPAGTIGDQALRYPGELVAVAGHRPTDPIMKEKWRGNDWLGVTATPVADLRGTRDNSSSTYIGLAAIAAVLMAVPLLVFGGAAARLTVARRDQRLAALRLVGATPWQVVMMTVTEAVITGFGGALAGLVLYALAIPPLTGIRITGGGWFAGDIWPGVLPVAGVLAAVPLLVGLSAVIGLRRVVVSPLGVARRQTPPAMRFVRVLALVAALAATPAMGGTTSLTVLVGVLGAAFLTLNLAGPWGIGLIGRITARTARRPAALLAGRRLVDDPKSAWRTVSGVALTGFVAGFIGLLSPDSSIARTDDVLGMWILRDIRTGTLVVLIVSFLVAIVSAGITGASSVLDRRQTFALLRLAGTPLEVLDRARRLETLVPLAVLGGGSIATGVVCALPFARLGVSAAGAITLACCVVAGFAGVLGAGALSRPLLRSVTADPAPRPD</sequence>
<name>A0A919V0T0_9ACTN</name>
<evidence type="ECO:0000313" key="9">
    <source>
        <dbReference type="Proteomes" id="UP000655287"/>
    </source>
</evidence>
<dbReference type="Pfam" id="PF02687">
    <property type="entry name" value="FtsX"/>
    <property type="match status" value="1"/>
</dbReference>
<comment type="caution">
    <text evidence="8">The sequence shown here is derived from an EMBL/GenBank/DDBJ whole genome shotgun (WGS) entry which is preliminary data.</text>
</comment>
<dbReference type="RefSeq" id="WP_203988774.1">
    <property type="nucleotide sequence ID" value="NZ_BOOU01000054.1"/>
</dbReference>
<evidence type="ECO:0000256" key="1">
    <source>
        <dbReference type="ARBA" id="ARBA00004651"/>
    </source>
</evidence>
<dbReference type="EMBL" id="BOOU01000054">
    <property type="protein sequence ID" value="GII79049.1"/>
    <property type="molecule type" value="Genomic_DNA"/>
</dbReference>
<feature type="transmembrane region" description="Helical" evidence="6">
    <location>
        <begin position="281"/>
        <end position="307"/>
    </location>
</feature>
<keyword evidence="4 6" id="KW-1133">Transmembrane helix</keyword>
<feature type="transmembrane region" description="Helical" evidence="6">
    <location>
        <begin position="328"/>
        <end position="346"/>
    </location>
</feature>
<feature type="transmembrane region" description="Helical" evidence="6">
    <location>
        <begin position="236"/>
        <end position="261"/>
    </location>
</feature>
<evidence type="ECO:0000259" key="7">
    <source>
        <dbReference type="Pfam" id="PF02687"/>
    </source>
</evidence>
<keyword evidence="5 6" id="KW-0472">Membrane</keyword>
<keyword evidence="2" id="KW-1003">Cell membrane</keyword>
<dbReference type="AlphaFoldDB" id="A0A919V0T0"/>
<proteinExistence type="predicted"/>
<organism evidence="8 9">
    <name type="scientific">Sphaerisporangium rufum</name>
    <dbReference type="NCBI Taxonomy" id="1381558"/>
    <lineage>
        <taxon>Bacteria</taxon>
        <taxon>Bacillati</taxon>
        <taxon>Actinomycetota</taxon>
        <taxon>Actinomycetes</taxon>
        <taxon>Streptosporangiales</taxon>
        <taxon>Streptosporangiaceae</taxon>
        <taxon>Sphaerisporangium</taxon>
    </lineage>
</organism>
<reference evidence="8" key="1">
    <citation type="submission" date="2021-01" db="EMBL/GenBank/DDBJ databases">
        <title>Whole genome shotgun sequence of Sphaerisporangium rufum NBRC 109079.</title>
        <authorList>
            <person name="Komaki H."/>
            <person name="Tamura T."/>
        </authorList>
    </citation>
    <scope>NUCLEOTIDE SEQUENCE</scope>
    <source>
        <strain evidence="8">NBRC 109079</strain>
    </source>
</reference>
<feature type="transmembrane region" description="Helical" evidence="6">
    <location>
        <begin position="443"/>
        <end position="471"/>
    </location>
</feature>
<feature type="transmembrane region" description="Helical" evidence="6">
    <location>
        <begin position="499"/>
        <end position="521"/>
    </location>
</feature>
<accession>A0A919V0T0</accession>